<evidence type="ECO:0000256" key="4">
    <source>
        <dbReference type="ARBA" id="ARBA00022737"/>
    </source>
</evidence>
<feature type="region of interest" description="Disordered" evidence="6">
    <location>
        <begin position="60"/>
        <end position="79"/>
    </location>
</feature>
<keyword evidence="3" id="KW-0963">Cytoplasm</keyword>
<feature type="compositionally biased region" description="Basic and acidic residues" evidence="6">
    <location>
        <begin position="598"/>
        <end position="615"/>
    </location>
</feature>
<dbReference type="PANTHER" id="PTHR15651:SF7">
    <property type="entry name" value="ARMADILLO REPEAT-CONTAINING PROTEIN 8"/>
    <property type="match status" value="1"/>
</dbReference>
<organism evidence="7 8">
    <name type="scientific">Humicola insolens</name>
    <name type="common">Soft-rot fungus</name>
    <dbReference type="NCBI Taxonomy" id="85995"/>
    <lineage>
        <taxon>Eukaryota</taxon>
        <taxon>Fungi</taxon>
        <taxon>Dikarya</taxon>
        <taxon>Ascomycota</taxon>
        <taxon>Pezizomycotina</taxon>
        <taxon>Sordariomycetes</taxon>
        <taxon>Sordariomycetidae</taxon>
        <taxon>Sordariales</taxon>
        <taxon>Chaetomiaceae</taxon>
        <taxon>Mycothermus</taxon>
    </lineage>
</organism>
<dbReference type="InterPro" id="IPR038739">
    <property type="entry name" value="ARMC8/Vid28"/>
</dbReference>
<feature type="region of interest" description="Disordered" evidence="6">
    <location>
        <begin position="751"/>
        <end position="786"/>
    </location>
</feature>
<evidence type="ECO:0000256" key="1">
    <source>
        <dbReference type="ARBA" id="ARBA00004123"/>
    </source>
</evidence>
<feature type="compositionally biased region" description="Polar residues" evidence="6">
    <location>
        <begin position="69"/>
        <end position="79"/>
    </location>
</feature>
<evidence type="ECO:0008006" key="9">
    <source>
        <dbReference type="Google" id="ProtNLM"/>
    </source>
</evidence>
<comment type="subcellular location">
    <subcellularLocation>
        <location evidence="2">Cytoplasm</location>
    </subcellularLocation>
    <subcellularLocation>
        <location evidence="1">Nucleus</location>
    </subcellularLocation>
</comment>
<keyword evidence="5" id="KW-0539">Nucleus</keyword>
<dbReference type="Proteomes" id="UP001583172">
    <property type="component" value="Unassembled WGS sequence"/>
</dbReference>
<keyword evidence="8" id="KW-1185">Reference proteome</keyword>
<name>A0ABR3VGH1_HUMIN</name>
<comment type="caution">
    <text evidence="7">The sequence shown here is derived from an EMBL/GenBank/DDBJ whole genome shotgun (WGS) entry which is preliminary data.</text>
</comment>
<feature type="compositionally biased region" description="Basic and acidic residues" evidence="6">
    <location>
        <begin position="751"/>
        <end position="766"/>
    </location>
</feature>
<dbReference type="Pfam" id="PF00514">
    <property type="entry name" value="Arm"/>
    <property type="match status" value="1"/>
</dbReference>
<proteinExistence type="predicted"/>
<feature type="region of interest" description="Disordered" evidence="6">
    <location>
        <begin position="513"/>
        <end position="542"/>
    </location>
</feature>
<dbReference type="SUPFAM" id="SSF48371">
    <property type="entry name" value="ARM repeat"/>
    <property type="match status" value="1"/>
</dbReference>
<reference evidence="7 8" key="1">
    <citation type="journal article" date="2024" name="Commun. Biol.">
        <title>Comparative genomic analysis of thermophilic fungi reveals convergent evolutionary adaptations and gene losses.</title>
        <authorList>
            <person name="Steindorff A.S."/>
            <person name="Aguilar-Pontes M.V."/>
            <person name="Robinson A.J."/>
            <person name="Andreopoulos B."/>
            <person name="LaButti K."/>
            <person name="Kuo A."/>
            <person name="Mondo S."/>
            <person name="Riley R."/>
            <person name="Otillar R."/>
            <person name="Haridas S."/>
            <person name="Lipzen A."/>
            <person name="Grimwood J."/>
            <person name="Schmutz J."/>
            <person name="Clum A."/>
            <person name="Reid I.D."/>
            <person name="Moisan M.C."/>
            <person name="Butler G."/>
            <person name="Nguyen T.T.M."/>
            <person name="Dewar K."/>
            <person name="Conant G."/>
            <person name="Drula E."/>
            <person name="Henrissat B."/>
            <person name="Hansel C."/>
            <person name="Singer S."/>
            <person name="Hutchinson M.I."/>
            <person name="de Vries R.P."/>
            <person name="Natvig D.O."/>
            <person name="Powell A.J."/>
            <person name="Tsang A."/>
            <person name="Grigoriev I.V."/>
        </authorList>
    </citation>
    <scope>NUCLEOTIDE SEQUENCE [LARGE SCALE GENOMIC DNA]</scope>
    <source>
        <strain evidence="7 8">CBS 620.91</strain>
    </source>
</reference>
<evidence type="ECO:0000256" key="6">
    <source>
        <dbReference type="SAM" id="MobiDB-lite"/>
    </source>
</evidence>
<dbReference type="InterPro" id="IPR011989">
    <property type="entry name" value="ARM-like"/>
</dbReference>
<protein>
    <recommendedName>
        <fullName evidence="9">Armadillo repeat-containing protein 8</fullName>
    </recommendedName>
</protein>
<evidence type="ECO:0000313" key="8">
    <source>
        <dbReference type="Proteomes" id="UP001583172"/>
    </source>
</evidence>
<sequence length="1035" mass="112431">MARVQSPPGLAQIQAAGTYSEQAVALRTLRDEIIGHVQRKEEYVQHGILDVLVEILQNSTRSPKRSSGKEPSQAGQPTALSEDDVVRLLALQLLASFANGGSAFLAPLHAAGVVPAIIPAISPNDNPSQVVLAALRMLSSMTASARLAQDADKTTSHLADVLFSTRSLEALCAILSQDSPDFGIQEQKRLVAGLISRLCKTTKDQNALAESGVLDALATILASFAVARGEVIPGAEVLGRADGLVDFIPRPAPPGADLASVLDALSTIVVHSRFRSYLLLQSPSILAVFPWAEFTAPAPETRAAWIALETHGLRPIRPRGPGAMDFLLPAIPILPPKARLGDFPPLGASPSREAFAANSNLSSFRFTGVEQSRGEVDDEEDSEEPESPLIPWLIHLVRTTDDLERVMAASLVASLFKAGFASPDREQYLAMLVIPVLYRLLSENDKEVPTPIQRAATVDSETTLRWTIMERTPEVLARLVGESGTLQKAASECGVIKLVAKLLKDSYAPHPVQLPPKLWSANPDRSNGETKELPPSRQLGLPGRVPAYAHKIQMRESALKLVAAMATLNHGHRDALIEADVAAYVVESLAPCPGKPKSSKDKSASEKGTGTDKDQPPYGLNPKTVIIAACHATRTLARGPSIVRTTLQDHGFAMPVYQLLKHPDPDVQIAASSAVINLVSNLSPMVKTLLDAGIMQTLCEHAHSLNPGLRLNALWALKHLVADLGNDLRKKCLEELEPGWLVQLISDDRSEEESRARARAEHRRTDADDDEDMESEGAYDGDSDWQRDWTWPGLNIGGPGRAVSPRLQQVSAKLTTLRDAEVNPTRRARNDSLAIQEQGLGFIRNLLLLPSNGELPDMVDHLFTEVGQDRLFAILADKLKVRVVNAFGRRATTSGSTRGRDVNNSNNNNTTLVLYPQARIVENLTYILVHIAASMPRHRQLVVAQTDLLKLLGAHLGSKDPGVRRALCQLFTNLTWLEDDGDKQPCAQRASELKRLGFLAKLEGMEQGDADLGVRERARAAIDQMKKPTLKDAQW</sequence>
<dbReference type="InterPro" id="IPR000225">
    <property type="entry name" value="Armadillo"/>
</dbReference>
<dbReference type="EMBL" id="JAZGSY010000100">
    <property type="protein sequence ID" value="KAL1840763.1"/>
    <property type="molecule type" value="Genomic_DNA"/>
</dbReference>
<evidence type="ECO:0000256" key="5">
    <source>
        <dbReference type="ARBA" id="ARBA00023242"/>
    </source>
</evidence>
<dbReference type="SMART" id="SM00185">
    <property type="entry name" value="ARM"/>
    <property type="match status" value="5"/>
</dbReference>
<evidence type="ECO:0000256" key="3">
    <source>
        <dbReference type="ARBA" id="ARBA00022490"/>
    </source>
</evidence>
<keyword evidence="4" id="KW-0677">Repeat</keyword>
<dbReference type="InterPro" id="IPR016024">
    <property type="entry name" value="ARM-type_fold"/>
</dbReference>
<evidence type="ECO:0000256" key="2">
    <source>
        <dbReference type="ARBA" id="ARBA00004496"/>
    </source>
</evidence>
<dbReference type="PANTHER" id="PTHR15651">
    <property type="entry name" value="ARMADILLO REPEAT-CONTAINING PROTEIN 8"/>
    <property type="match status" value="1"/>
</dbReference>
<accession>A0ABR3VGH1</accession>
<gene>
    <name evidence="7" type="ORF">VTJ49DRAFT_155</name>
</gene>
<feature type="compositionally biased region" description="Acidic residues" evidence="6">
    <location>
        <begin position="767"/>
        <end position="783"/>
    </location>
</feature>
<dbReference type="Gene3D" id="1.25.10.10">
    <property type="entry name" value="Leucine-rich Repeat Variant"/>
    <property type="match status" value="3"/>
</dbReference>
<evidence type="ECO:0000313" key="7">
    <source>
        <dbReference type="EMBL" id="KAL1840763.1"/>
    </source>
</evidence>
<feature type="region of interest" description="Disordered" evidence="6">
    <location>
        <begin position="592"/>
        <end position="620"/>
    </location>
</feature>